<sequence length="82" mass="9080">MAVDERRPVLSANLTARYHYHGDRVSVVFLPDWETASLTHLIPEDVNHWRCTSGNSLMHALDSGTSSLLGLPVQNNPASLLQ</sequence>
<dbReference type="Proteomes" id="UP001352852">
    <property type="component" value="Unassembled WGS sequence"/>
</dbReference>
<evidence type="ECO:0000313" key="2">
    <source>
        <dbReference type="Proteomes" id="UP001352852"/>
    </source>
</evidence>
<organism evidence="1 2">
    <name type="scientific">Characodon lateralis</name>
    <dbReference type="NCBI Taxonomy" id="208331"/>
    <lineage>
        <taxon>Eukaryota</taxon>
        <taxon>Metazoa</taxon>
        <taxon>Chordata</taxon>
        <taxon>Craniata</taxon>
        <taxon>Vertebrata</taxon>
        <taxon>Euteleostomi</taxon>
        <taxon>Actinopterygii</taxon>
        <taxon>Neopterygii</taxon>
        <taxon>Teleostei</taxon>
        <taxon>Neoteleostei</taxon>
        <taxon>Acanthomorphata</taxon>
        <taxon>Ovalentaria</taxon>
        <taxon>Atherinomorphae</taxon>
        <taxon>Cyprinodontiformes</taxon>
        <taxon>Goodeidae</taxon>
        <taxon>Characodon</taxon>
    </lineage>
</organism>
<comment type="caution">
    <text evidence="1">The sequence shown here is derived from an EMBL/GenBank/DDBJ whole genome shotgun (WGS) entry which is preliminary data.</text>
</comment>
<evidence type="ECO:0000313" key="1">
    <source>
        <dbReference type="EMBL" id="MED6292170.1"/>
    </source>
</evidence>
<keyword evidence="2" id="KW-1185">Reference proteome</keyword>
<gene>
    <name evidence="1" type="ORF">CHARACLAT_030939</name>
</gene>
<proteinExistence type="predicted"/>
<accession>A0ABU7F1H4</accession>
<dbReference type="EMBL" id="JAHUTJ010070385">
    <property type="protein sequence ID" value="MED6292170.1"/>
    <property type="molecule type" value="Genomic_DNA"/>
</dbReference>
<protein>
    <submittedName>
        <fullName evidence="1">Uncharacterized protein</fullName>
    </submittedName>
</protein>
<name>A0ABU7F1H4_9TELE</name>
<reference evidence="1 2" key="1">
    <citation type="submission" date="2021-06" db="EMBL/GenBank/DDBJ databases">
        <authorList>
            <person name="Palmer J.M."/>
        </authorList>
    </citation>
    <scope>NUCLEOTIDE SEQUENCE [LARGE SCALE GENOMIC DNA]</scope>
    <source>
        <strain evidence="1 2">CL_MEX2019</strain>
        <tissue evidence="1">Muscle</tissue>
    </source>
</reference>